<dbReference type="CDD" id="cd05403">
    <property type="entry name" value="NT_KNTase_like"/>
    <property type="match status" value="1"/>
</dbReference>
<evidence type="ECO:0000313" key="2">
    <source>
        <dbReference type="EMBL" id="MFC7318140.1"/>
    </source>
</evidence>
<dbReference type="InterPro" id="IPR052930">
    <property type="entry name" value="TA_antitoxin_MntA"/>
</dbReference>
<dbReference type="GeneID" id="79315171"/>
<evidence type="ECO:0000259" key="1">
    <source>
        <dbReference type="Pfam" id="PF18765"/>
    </source>
</evidence>
<dbReference type="RefSeq" id="WP_276305582.1">
    <property type="nucleotide sequence ID" value="NZ_CP119992.1"/>
</dbReference>
<evidence type="ECO:0000313" key="3">
    <source>
        <dbReference type="Proteomes" id="UP001596547"/>
    </source>
</evidence>
<protein>
    <submittedName>
        <fullName evidence="2">Nucleotidyltransferase domain-containing protein</fullName>
    </submittedName>
</protein>
<sequence length="143" mass="16100">MESADGRSRALAILEESLCRDAEIDFVVAFGSHVTGNSQPSSDLDVAVKFTDGLSSRERFQKRCFLSGDLQREDAPFVEISDVEVLPLDVAYDAVNGEFLCGDEQTFRRFETDIETAFEERRDDIRRHQRGVIDRIAENGLHG</sequence>
<dbReference type="EMBL" id="JBHTBF010000002">
    <property type="protein sequence ID" value="MFC7318140.1"/>
    <property type="molecule type" value="Genomic_DNA"/>
</dbReference>
<dbReference type="Proteomes" id="UP001596547">
    <property type="component" value="Unassembled WGS sequence"/>
</dbReference>
<gene>
    <name evidence="2" type="ORF">ACFQPE_15255</name>
</gene>
<proteinExistence type="predicted"/>
<dbReference type="Pfam" id="PF18765">
    <property type="entry name" value="Polbeta"/>
    <property type="match status" value="1"/>
</dbReference>
<dbReference type="Gene3D" id="3.30.460.10">
    <property type="entry name" value="Beta Polymerase, domain 2"/>
    <property type="match status" value="1"/>
</dbReference>
<dbReference type="InterPro" id="IPR043519">
    <property type="entry name" value="NT_sf"/>
</dbReference>
<dbReference type="InterPro" id="IPR041633">
    <property type="entry name" value="Polbeta"/>
</dbReference>
<dbReference type="SUPFAM" id="SSF81301">
    <property type="entry name" value="Nucleotidyltransferase"/>
    <property type="match status" value="1"/>
</dbReference>
<reference evidence="2 3" key="1">
    <citation type="journal article" date="2019" name="Int. J. Syst. Evol. Microbiol.">
        <title>The Global Catalogue of Microorganisms (GCM) 10K type strain sequencing project: providing services to taxonomists for standard genome sequencing and annotation.</title>
        <authorList>
            <consortium name="The Broad Institute Genomics Platform"/>
            <consortium name="The Broad Institute Genome Sequencing Center for Infectious Disease"/>
            <person name="Wu L."/>
            <person name="Ma J."/>
        </authorList>
    </citation>
    <scope>NUCLEOTIDE SEQUENCE [LARGE SCALE GENOMIC DNA]</scope>
    <source>
        <strain evidence="2 3">PSR21</strain>
    </source>
</reference>
<dbReference type="AlphaFoldDB" id="A0ABD6AD69"/>
<feature type="domain" description="Polymerase beta nucleotidyltransferase" evidence="1">
    <location>
        <begin position="17"/>
        <end position="99"/>
    </location>
</feature>
<comment type="caution">
    <text evidence="2">The sequence shown here is derived from an EMBL/GenBank/DDBJ whole genome shotgun (WGS) entry which is preliminary data.</text>
</comment>
<dbReference type="PANTHER" id="PTHR43852">
    <property type="entry name" value="NUCLEOTIDYLTRANSFERASE"/>
    <property type="match status" value="1"/>
</dbReference>
<keyword evidence="3" id="KW-1185">Reference proteome</keyword>
<dbReference type="PANTHER" id="PTHR43852:SF3">
    <property type="entry name" value="NUCLEOTIDYLTRANSFERASE"/>
    <property type="match status" value="1"/>
</dbReference>
<name>A0ABD6AD69_9EURY</name>
<organism evidence="2 3">
    <name type="scientific">Halomarina halobia</name>
    <dbReference type="NCBI Taxonomy" id="3033386"/>
    <lineage>
        <taxon>Archaea</taxon>
        <taxon>Methanobacteriati</taxon>
        <taxon>Methanobacteriota</taxon>
        <taxon>Stenosarchaea group</taxon>
        <taxon>Halobacteria</taxon>
        <taxon>Halobacteriales</taxon>
        <taxon>Natronomonadaceae</taxon>
        <taxon>Halomarina</taxon>
    </lineage>
</organism>
<accession>A0ABD6AD69</accession>